<dbReference type="Pfam" id="PF00083">
    <property type="entry name" value="Sugar_tr"/>
    <property type="match status" value="1"/>
</dbReference>
<dbReference type="InterPro" id="IPR050360">
    <property type="entry name" value="MFS_Sugar_Transporters"/>
</dbReference>
<evidence type="ECO:0000256" key="6">
    <source>
        <dbReference type="ARBA" id="ARBA00023136"/>
    </source>
</evidence>
<keyword evidence="3 7" id="KW-0813">Transport</keyword>
<keyword evidence="4 9" id="KW-0812">Transmembrane</keyword>
<keyword evidence="6 9" id="KW-0472">Membrane</keyword>
<evidence type="ECO:0000256" key="1">
    <source>
        <dbReference type="ARBA" id="ARBA00004141"/>
    </source>
</evidence>
<feature type="transmembrane region" description="Helical" evidence="9">
    <location>
        <begin position="442"/>
        <end position="462"/>
    </location>
</feature>
<dbReference type="PROSITE" id="PS50850">
    <property type="entry name" value="MFS"/>
    <property type="match status" value="1"/>
</dbReference>
<evidence type="ECO:0000256" key="3">
    <source>
        <dbReference type="ARBA" id="ARBA00022448"/>
    </source>
</evidence>
<reference evidence="11" key="1">
    <citation type="submission" date="2021-01" db="EMBL/GenBank/DDBJ databases">
        <title>Chromosome-level genome assembly of a human fungal pathogen reveals clustering of transcriptionally co-regulated genes.</title>
        <authorList>
            <person name="Voorhies M."/>
            <person name="Cohen S."/>
            <person name="Shea T.P."/>
            <person name="Petrus S."/>
            <person name="Munoz J.F."/>
            <person name="Poplawski S."/>
            <person name="Goldman W.E."/>
            <person name="Michael T."/>
            <person name="Cuomo C.A."/>
            <person name="Sil A."/>
            <person name="Beyhan S."/>
        </authorList>
    </citation>
    <scope>NUCLEOTIDE SEQUENCE</scope>
    <source>
        <strain evidence="11">H88</strain>
    </source>
</reference>
<dbReference type="AlphaFoldDB" id="A0A8A1LQ66"/>
<evidence type="ECO:0000256" key="9">
    <source>
        <dbReference type="SAM" id="Phobius"/>
    </source>
</evidence>
<dbReference type="PANTHER" id="PTHR48022">
    <property type="entry name" value="PLASTIDIC GLUCOSE TRANSPORTER 4"/>
    <property type="match status" value="1"/>
</dbReference>
<feature type="transmembrane region" description="Helical" evidence="9">
    <location>
        <begin position="468"/>
        <end position="489"/>
    </location>
</feature>
<gene>
    <name evidence="11" type="ORF">I7I53_01569</name>
</gene>
<dbReference type="SUPFAM" id="SSF103473">
    <property type="entry name" value="MFS general substrate transporter"/>
    <property type="match status" value="1"/>
</dbReference>
<protein>
    <submittedName>
        <fullName evidence="11">Lactose permease</fullName>
    </submittedName>
</protein>
<feature type="transmembrane region" description="Helical" evidence="9">
    <location>
        <begin position="215"/>
        <end position="232"/>
    </location>
</feature>
<feature type="transmembrane region" description="Helical" evidence="9">
    <location>
        <begin position="372"/>
        <end position="394"/>
    </location>
</feature>
<evidence type="ECO:0000259" key="10">
    <source>
        <dbReference type="PROSITE" id="PS50850"/>
    </source>
</evidence>
<sequence length="539" mass="59690">MERVKSVPKNEDGAGDDTIEALGNEKLVDILAHSKPNWLGSGYLRMYLFCALIFLTSTMNGLDGSLMGSINTLPSYVKYYHLPPSGNAGTGLVFAIFNVGQIIGALFIWIADWKGRRLPIFLGCFGVCTATVITALAPTLGVFIGGRFLLSFFAIVACTAAPLYVIEIAPPQYRATVAGMYNTFYYVGSITATSAVYASHKYLGNQANADWRTPLWVQMLCPGIVCLGIWFCPESPRWLIGNERDEEARAILVKYHANGDSNHPLVKLEMAEMIESLRREGMLSWRNFFDLRVLFKSRSRRYRMMLNVSFSWFGQFSGNNIASYYLPYLLENVGVADTNTKLLLNIVYAITGWIPAMAGARCHDIIGRRKMLLGCTAGMAVCLAIAAGTAAGYINTGSRSSSSASIAFIYLFGSVFAFAFTSMQPVYPGEVMSNDMRGKGMGVSQLTSGLAGFVNTFAAPVALKNIRYWFYVFFVFWDLFEFAFIYFFYVETKGRTLEELDEVFEAPNPRKASTAPTALPRQLPVGQIDEEEPKHEAVV</sequence>
<evidence type="ECO:0000256" key="7">
    <source>
        <dbReference type="RuleBase" id="RU003346"/>
    </source>
</evidence>
<comment type="similarity">
    <text evidence="2 7">Belongs to the major facilitator superfamily. Sugar transporter (TC 2.A.1.1) family.</text>
</comment>
<dbReference type="GO" id="GO:0005351">
    <property type="term" value="F:carbohydrate:proton symporter activity"/>
    <property type="evidence" value="ECO:0007669"/>
    <property type="project" value="TreeGrafter"/>
</dbReference>
<dbReference type="InterPro" id="IPR003663">
    <property type="entry name" value="Sugar/inositol_transpt"/>
</dbReference>
<dbReference type="FunFam" id="1.20.1250.20:FF:000134">
    <property type="entry name" value="MFS sugar transporter protein"/>
    <property type="match status" value="1"/>
</dbReference>
<feature type="region of interest" description="Disordered" evidence="8">
    <location>
        <begin position="508"/>
        <end position="539"/>
    </location>
</feature>
<organism evidence="11 12">
    <name type="scientific">Ajellomyces capsulatus (strain H88)</name>
    <name type="common">Darling's disease fungus</name>
    <name type="synonym">Histoplasma capsulatum</name>
    <dbReference type="NCBI Taxonomy" id="544711"/>
    <lineage>
        <taxon>Eukaryota</taxon>
        <taxon>Fungi</taxon>
        <taxon>Dikarya</taxon>
        <taxon>Ascomycota</taxon>
        <taxon>Pezizomycotina</taxon>
        <taxon>Eurotiomycetes</taxon>
        <taxon>Eurotiomycetidae</taxon>
        <taxon>Onygenales</taxon>
        <taxon>Ajellomycetaceae</taxon>
        <taxon>Histoplasma</taxon>
    </lineage>
</organism>
<feature type="transmembrane region" description="Helical" evidence="9">
    <location>
        <begin position="342"/>
        <end position="360"/>
    </location>
</feature>
<name>A0A8A1LQ66_AJEC8</name>
<dbReference type="InterPro" id="IPR036259">
    <property type="entry name" value="MFS_trans_sf"/>
</dbReference>
<evidence type="ECO:0000313" key="11">
    <source>
        <dbReference type="EMBL" id="QSS54107.1"/>
    </source>
</evidence>
<dbReference type="InterPro" id="IPR005828">
    <property type="entry name" value="MFS_sugar_transport-like"/>
</dbReference>
<feature type="transmembrane region" description="Helical" evidence="9">
    <location>
        <begin position="46"/>
        <end position="70"/>
    </location>
</feature>
<evidence type="ECO:0000256" key="8">
    <source>
        <dbReference type="SAM" id="MobiDB-lite"/>
    </source>
</evidence>
<evidence type="ECO:0000256" key="5">
    <source>
        <dbReference type="ARBA" id="ARBA00022989"/>
    </source>
</evidence>
<dbReference type="VEuPathDB" id="FungiDB:I7I53_01569"/>
<feature type="transmembrane region" description="Helical" evidence="9">
    <location>
        <begin position="400"/>
        <end position="421"/>
    </location>
</feature>
<feature type="transmembrane region" description="Helical" evidence="9">
    <location>
        <begin position="304"/>
        <end position="322"/>
    </location>
</feature>
<proteinExistence type="inferred from homology"/>
<dbReference type="Gene3D" id="1.20.1250.20">
    <property type="entry name" value="MFS general substrate transporter like domains"/>
    <property type="match status" value="1"/>
</dbReference>
<dbReference type="EMBL" id="CP069104">
    <property type="protein sequence ID" value="QSS54107.1"/>
    <property type="molecule type" value="Genomic_DNA"/>
</dbReference>
<feature type="transmembrane region" description="Helical" evidence="9">
    <location>
        <begin position="90"/>
        <end position="111"/>
    </location>
</feature>
<feature type="transmembrane region" description="Helical" evidence="9">
    <location>
        <begin position="143"/>
        <end position="164"/>
    </location>
</feature>
<dbReference type="InterPro" id="IPR020846">
    <property type="entry name" value="MFS_dom"/>
</dbReference>
<feature type="transmembrane region" description="Helical" evidence="9">
    <location>
        <begin position="118"/>
        <end position="137"/>
    </location>
</feature>
<comment type="subcellular location">
    <subcellularLocation>
        <location evidence="1">Membrane</location>
        <topology evidence="1">Multi-pass membrane protein</topology>
    </subcellularLocation>
</comment>
<dbReference type="PANTHER" id="PTHR48022:SF70">
    <property type="entry name" value="MONOSACCHARIDE TRANSPORTER, PUTATIVE (AFU_ORTHOLOGUE AFUA_5G14540)-RELATED"/>
    <property type="match status" value="1"/>
</dbReference>
<keyword evidence="5 9" id="KW-1133">Transmembrane helix</keyword>
<evidence type="ECO:0000256" key="4">
    <source>
        <dbReference type="ARBA" id="ARBA00022692"/>
    </source>
</evidence>
<feature type="transmembrane region" description="Helical" evidence="9">
    <location>
        <begin position="184"/>
        <end position="203"/>
    </location>
</feature>
<dbReference type="GO" id="GO:0016020">
    <property type="term" value="C:membrane"/>
    <property type="evidence" value="ECO:0007669"/>
    <property type="project" value="UniProtKB-SubCell"/>
</dbReference>
<accession>A0A8A1LQ66</accession>
<dbReference type="Proteomes" id="UP000663419">
    <property type="component" value="Chromosome 3"/>
</dbReference>
<evidence type="ECO:0000256" key="2">
    <source>
        <dbReference type="ARBA" id="ARBA00010992"/>
    </source>
</evidence>
<feature type="domain" description="Major facilitator superfamily (MFS) profile" evidence="10">
    <location>
        <begin position="49"/>
        <end position="493"/>
    </location>
</feature>
<evidence type="ECO:0000313" key="12">
    <source>
        <dbReference type="Proteomes" id="UP000663419"/>
    </source>
</evidence>
<dbReference type="NCBIfam" id="TIGR00879">
    <property type="entry name" value="SP"/>
    <property type="match status" value="1"/>
</dbReference>